<feature type="chain" id="PRO_5045440502" description="Secreted protein" evidence="1">
    <location>
        <begin position="18"/>
        <end position="111"/>
    </location>
</feature>
<dbReference type="Proteomes" id="UP001234178">
    <property type="component" value="Unassembled WGS sequence"/>
</dbReference>
<evidence type="ECO:0000256" key="1">
    <source>
        <dbReference type="SAM" id="SignalP"/>
    </source>
</evidence>
<gene>
    <name evidence="2" type="ORF">OUZ56_019400</name>
</gene>
<protein>
    <recommendedName>
        <fullName evidence="4">Secreted protein</fullName>
    </recommendedName>
</protein>
<evidence type="ECO:0008006" key="4">
    <source>
        <dbReference type="Google" id="ProtNLM"/>
    </source>
</evidence>
<keyword evidence="3" id="KW-1185">Reference proteome</keyword>
<reference evidence="2 3" key="1">
    <citation type="journal article" date="2023" name="Nucleic Acids Res.">
        <title>The hologenome of Daphnia magna reveals possible DNA methylation and microbiome-mediated evolution of the host genome.</title>
        <authorList>
            <person name="Chaturvedi A."/>
            <person name="Li X."/>
            <person name="Dhandapani V."/>
            <person name="Marshall H."/>
            <person name="Kissane S."/>
            <person name="Cuenca-Cambronero M."/>
            <person name="Asole G."/>
            <person name="Calvet F."/>
            <person name="Ruiz-Romero M."/>
            <person name="Marangio P."/>
            <person name="Guigo R."/>
            <person name="Rago D."/>
            <person name="Mirbahai L."/>
            <person name="Eastwood N."/>
            <person name="Colbourne J.K."/>
            <person name="Zhou J."/>
            <person name="Mallon E."/>
            <person name="Orsini L."/>
        </authorList>
    </citation>
    <scope>NUCLEOTIDE SEQUENCE [LARGE SCALE GENOMIC DNA]</scope>
    <source>
        <strain evidence="2">LRV0_1</strain>
    </source>
</reference>
<evidence type="ECO:0000313" key="3">
    <source>
        <dbReference type="Proteomes" id="UP001234178"/>
    </source>
</evidence>
<evidence type="ECO:0000313" key="2">
    <source>
        <dbReference type="EMBL" id="KAK4010251.1"/>
    </source>
</evidence>
<feature type="signal peptide" evidence="1">
    <location>
        <begin position="1"/>
        <end position="17"/>
    </location>
</feature>
<accession>A0ABQ9ZBG9</accession>
<name>A0ABQ9ZBG9_9CRUS</name>
<comment type="caution">
    <text evidence="2">The sequence shown here is derived from an EMBL/GenBank/DDBJ whole genome shotgun (WGS) entry which is preliminary data.</text>
</comment>
<dbReference type="EMBL" id="JAOYFB010000003">
    <property type="protein sequence ID" value="KAK4010251.1"/>
    <property type="molecule type" value="Genomic_DNA"/>
</dbReference>
<sequence>MDKILLFFMLSIVVCNGRPPRDQAENIKTTANRRSASVLRAIALYANPFGWIGTPNWPRRPTKTNRKTNEKTNVSYLWVIEIDHSNHWWFTVYEKGSQIPGPDKKAIMKLF</sequence>
<organism evidence="2 3">
    <name type="scientific">Daphnia magna</name>
    <dbReference type="NCBI Taxonomy" id="35525"/>
    <lineage>
        <taxon>Eukaryota</taxon>
        <taxon>Metazoa</taxon>
        <taxon>Ecdysozoa</taxon>
        <taxon>Arthropoda</taxon>
        <taxon>Crustacea</taxon>
        <taxon>Branchiopoda</taxon>
        <taxon>Diplostraca</taxon>
        <taxon>Cladocera</taxon>
        <taxon>Anomopoda</taxon>
        <taxon>Daphniidae</taxon>
        <taxon>Daphnia</taxon>
    </lineage>
</organism>
<proteinExistence type="predicted"/>
<keyword evidence="1" id="KW-0732">Signal</keyword>